<reference evidence="1" key="1">
    <citation type="submission" date="2023-11" db="EMBL/GenBank/DDBJ databases">
        <authorList>
            <person name="Poullet M."/>
        </authorList>
    </citation>
    <scope>NUCLEOTIDE SEQUENCE</scope>
    <source>
        <strain evidence="1">E1834</strain>
    </source>
</reference>
<organism evidence="1 2">
    <name type="scientific">Meloidogyne enterolobii</name>
    <name type="common">Root-knot nematode worm</name>
    <name type="synonym">Meloidogyne mayaguensis</name>
    <dbReference type="NCBI Taxonomy" id="390850"/>
    <lineage>
        <taxon>Eukaryota</taxon>
        <taxon>Metazoa</taxon>
        <taxon>Ecdysozoa</taxon>
        <taxon>Nematoda</taxon>
        <taxon>Chromadorea</taxon>
        <taxon>Rhabditida</taxon>
        <taxon>Tylenchina</taxon>
        <taxon>Tylenchomorpha</taxon>
        <taxon>Tylenchoidea</taxon>
        <taxon>Meloidogynidae</taxon>
        <taxon>Meloidogyninae</taxon>
        <taxon>Meloidogyne</taxon>
    </lineage>
</organism>
<dbReference type="Proteomes" id="UP001497535">
    <property type="component" value="Unassembled WGS sequence"/>
</dbReference>
<dbReference type="EMBL" id="CAVMJV010000024">
    <property type="protein sequence ID" value="CAK5074022.1"/>
    <property type="molecule type" value="Genomic_DNA"/>
</dbReference>
<comment type="caution">
    <text evidence="1">The sequence shown here is derived from an EMBL/GenBank/DDBJ whole genome shotgun (WGS) entry which is preliminary data.</text>
</comment>
<protein>
    <submittedName>
        <fullName evidence="1">Uncharacterized protein</fullName>
    </submittedName>
</protein>
<keyword evidence="2" id="KW-1185">Reference proteome</keyword>
<gene>
    <name evidence="1" type="ORF">MENTE1834_LOCUS20722</name>
</gene>
<sequence length="395" mass="44250">MALEQHSQILTPTNIKKRKTIPPELIVDIFKTIGTDKYLFTIYETKYGFIKVLSEDLWNRYAKKLLSCSSIIYLAAKNIFRQVKKKGKFTFYLSKMDAENNPNPEEWPVLTDPLMEALKKASVFQENEANALKKASVFQENEANVGNPEMIDYWVVVFKSAMAKMERNEKNHNNEKGLLTNNYEKEIRERDAQIRRLSASQTSNIGLGLLTSASALFNQGIAKLIEARNAFGGGGTPVIGSPTSASKNLCTSMSSSKMIGTPKSPRSTTSTPSSSKRKQVPPGLCPVCELRNKEESAYRIFTCSLCKNFFKRVIGCKFQPTAGCGKNCSKEDLLKCEHCWYMKCLNAGMKSLQQSTHKRKLSMDESEKLPKEIKLAESERKSSDDEAVGGTSPQQ</sequence>
<evidence type="ECO:0000313" key="1">
    <source>
        <dbReference type="EMBL" id="CAK5074022.1"/>
    </source>
</evidence>
<accession>A0ACB0Z4X0</accession>
<name>A0ACB0Z4X0_MELEN</name>
<proteinExistence type="predicted"/>
<evidence type="ECO:0000313" key="2">
    <source>
        <dbReference type="Proteomes" id="UP001497535"/>
    </source>
</evidence>